<evidence type="ECO:0000256" key="1">
    <source>
        <dbReference type="ARBA" id="ARBA00022630"/>
    </source>
</evidence>
<evidence type="ECO:0000313" key="5">
    <source>
        <dbReference type="Proteomes" id="UP001278571"/>
    </source>
</evidence>
<feature type="non-terminal residue" evidence="4">
    <location>
        <position position="102"/>
    </location>
</feature>
<dbReference type="InterPro" id="IPR004113">
    <property type="entry name" value="FAD-bd_oxidored_4_C"/>
</dbReference>
<dbReference type="EMBL" id="JAWJZF010000540">
    <property type="protein sequence ID" value="MDX2297698.1"/>
    <property type="molecule type" value="Genomic_DNA"/>
</dbReference>
<evidence type="ECO:0000256" key="2">
    <source>
        <dbReference type="ARBA" id="ARBA00022827"/>
    </source>
</evidence>
<organism evidence="4 5">
    <name type="scientific">Streptomyces roseolus</name>
    <dbReference type="NCBI Taxonomy" id="67358"/>
    <lineage>
        <taxon>Bacteria</taxon>
        <taxon>Bacillati</taxon>
        <taxon>Actinomycetota</taxon>
        <taxon>Actinomycetes</taxon>
        <taxon>Kitasatosporales</taxon>
        <taxon>Streptomycetaceae</taxon>
        <taxon>Streptomyces</taxon>
    </lineage>
</organism>
<dbReference type="RefSeq" id="WP_319013841.1">
    <property type="nucleotide sequence ID" value="NZ_JAWJZF010000540.1"/>
</dbReference>
<dbReference type="SUPFAM" id="SSF55103">
    <property type="entry name" value="FAD-linked oxidases, C-terminal domain"/>
    <property type="match status" value="1"/>
</dbReference>
<evidence type="ECO:0000313" key="4">
    <source>
        <dbReference type="EMBL" id="MDX2297698.1"/>
    </source>
</evidence>
<reference evidence="4 5" key="1">
    <citation type="submission" date="2023-10" db="EMBL/GenBank/DDBJ databases">
        <authorList>
            <person name="Wang X.X."/>
        </authorList>
    </citation>
    <scope>NUCLEOTIDE SEQUENCE [LARGE SCALE GENOMIC DNA]</scope>
    <source>
        <strain evidence="4 5">NBRC 12816</strain>
    </source>
</reference>
<sequence>EFLDDTALRGIRIARPDIPLDPDARSWLLAVTDSLEGGDHDLDHFSAIFADHGAVSIERADDEERLDDLLAARRALNPGLQVLWGDATHGDLAVPRSRLAAF</sequence>
<dbReference type="Pfam" id="PF02913">
    <property type="entry name" value="FAD-oxidase_C"/>
    <property type="match status" value="1"/>
</dbReference>
<comment type="caution">
    <text evidence="4">The sequence shown here is derived from an EMBL/GenBank/DDBJ whole genome shotgun (WGS) entry which is preliminary data.</text>
</comment>
<proteinExistence type="predicted"/>
<accession>A0ABU4KIT0</accession>
<name>A0ABU4KIT0_9ACTN</name>
<keyword evidence="1" id="KW-0285">Flavoprotein</keyword>
<dbReference type="Proteomes" id="UP001278571">
    <property type="component" value="Unassembled WGS sequence"/>
</dbReference>
<protein>
    <submittedName>
        <fullName evidence="4">FAD-linked oxidase C-terminal domain-containing protein</fullName>
    </submittedName>
</protein>
<dbReference type="InterPro" id="IPR016164">
    <property type="entry name" value="FAD-linked_Oxase-like_C"/>
</dbReference>
<feature type="non-terminal residue" evidence="4">
    <location>
        <position position="1"/>
    </location>
</feature>
<keyword evidence="2" id="KW-0274">FAD</keyword>
<feature type="domain" description="FAD-binding oxidoreductase/transferase type 4 C-terminal" evidence="3">
    <location>
        <begin position="1"/>
        <end position="102"/>
    </location>
</feature>
<evidence type="ECO:0000259" key="3">
    <source>
        <dbReference type="Pfam" id="PF02913"/>
    </source>
</evidence>
<keyword evidence="5" id="KW-1185">Reference proteome</keyword>
<gene>
    <name evidence="4" type="ORF">R2363_36690</name>
</gene>